<dbReference type="Proteomes" id="UP001162098">
    <property type="component" value="Segment"/>
</dbReference>
<name>A0A7S8BDD1_9VIRU</name>
<accession>A0A7S8BDD1</accession>
<dbReference type="KEGG" id="vg:80543527"/>
<evidence type="ECO:0000313" key="2">
    <source>
        <dbReference type="Proteomes" id="UP001162098"/>
    </source>
</evidence>
<protein>
    <submittedName>
        <fullName evidence="1">Uncharacterized protein</fullName>
    </submittedName>
</protein>
<organism evidence="1 2">
    <name type="scientific">Medusavirus stheno T3</name>
    <dbReference type="NCBI Taxonomy" id="3069717"/>
    <lineage>
        <taxon>Viruses</taxon>
        <taxon>Varidnaviria</taxon>
        <taxon>Bamfordvirae</taxon>
        <taxon>Nucleocytoviricota</taxon>
        <taxon>Megaviricetes</taxon>
        <taxon>Mamonoviridae</taxon>
        <taxon>Medusavirus</taxon>
        <taxon>Medusavirus sthenus</taxon>
    </lineage>
</organism>
<evidence type="ECO:0000313" key="1">
    <source>
        <dbReference type="EMBL" id="QPB44331.1"/>
    </source>
</evidence>
<proteinExistence type="predicted"/>
<keyword evidence="2" id="KW-1185">Reference proteome</keyword>
<sequence>MGFDQNVSLGYGFTFTWNPIVHTKEGILAALEKRGYHRGNVKLVGLPIAYAPDHLAQIDVDGPHQVAVYVAQSHFYGELIYERPRDYWCRFRVVSAEEARRFYLNETMVRIHESLAFYGKQKGCGDTVRHYVRELASVRRFVDTNLDNTDAYADLLLAAMDVVGWQLASAARFLEADVASY</sequence>
<dbReference type="EMBL" id="MW018138">
    <property type="protein sequence ID" value="QPB44331.1"/>
    <property type="molecule type" value="Genomic_DNA"/>
</dbReference>
<reference evidence="1 2" key="1">
    <citation type="submission" date="2020-09" db="EMBL/GenBank/DDBJ databases">
        <authorList>
            <person name="Zhang R."/>
            <person name="Garcia K."/>
            <person name="Ogata H."/>
        </authorList>
    </citation>
    <scope>NUCLEOTIDE SEQUENCE [LARGE SCALE GENOMIC DNA]</scope>
    <source>
        <strain evidence="2">stheno</strain>
    </source>
</reference>